<feature type="compositionally biased region" description="Polar residues" evidence="1">
    <location>
        <begin position="128"/>
        <end position="137"/>
    </location>
</feature>
<sequence>MSERISAVIYYDSKVRHTDNDVIFLSENIARLVFNQNIDLTEFRKRIRHKIFETTPMKVLSIKYQFCALVDLVTYDSFDIKGAHRLEEMVQIHLASGSPYLELYVQFSSPNDAFTTSTSIAVRGEYTTSARHSVNNESDMDPPREPGPDGAEVVLFSELERIPTEPKDVEGGSDEEEEDL</sequence>
<name>A0A9D4AC77_9ROSI</name>
<dbReference type="Proteomes" id="UP000828251">
    <property type="component" value="Unassembled WGS sequence"/>
</dbReference>
<protein>
    <submittedName>
        <fullName evidence="2">Uncharacterized protein</fullName>
    </submittedName>
</protein>
<accession>A0A9D4AC77</accession>
<feature type="compositionally biased region" description="Acidic residues" evidence="1">
    <location>
        <begin position="171"/>
        <end position="180"/>
    </location>
</feature>
<evidence type="ECO:0000256" key="1">
    <source>
        <dbReference type="SAM" id="MobiDB-lite"/>
    </source>
</evidence>
<dbReference type="EMBL" id="JAIQCV010000004">
    <property type="protein sequence ID" value="KAH1106844.1"/>
    <property type="molecule type" value="Genomic_DNA"/>
</dbReference>
<reference evidence="2 3" key="1">
    <citation type="journal article" date="2021" name="Plant Biotechnol. J.">
        <title>Multi-omics assisted identification of the key and species-specific regulatory components of drought-tolerant mechanisms in Gossypium stocksii.</title>
        <authorList>
            <person name="Yu D."/>
            <person name="Ke L."/>
            <person name="Zhang D."/>
            <person name="Wu Y."/>
            <person name="Sun Y."/>
            <person name="Mei J."/>
            <person name="Sun J."/>
            <person name="Sun Y."/>
        </authorList>
    </citation>
    <scope>NUCLEOTIDE SEQUENCE [LARGE SCALE GENOMIC DNA]</scope>
    <source>
        <strain evidence="3">cv. E1</strain>
        <tissue evidence="2">Leaf</tissue>
    </source>
</reference>
<organism evidence="2 3">
    <name type="scientific">Gossypium stocksii</name>
    <dbReference type="NCBI Taxonomy" id="47602"/>
    <lineage>
        <taxon>Eukaryota</taxon>
        <taxon>Viridiplantae</taxon>
        <taxon>Streptophyta</taxon>
        <taxon>Embryophyta</taxon>
        <taxon>Tracheophyta</taxon>
        <taxon>Spermatophyta</taxon>
        <taxon>Magnoliopsida</taxon>
        <taxon>eudicotyledons</taxon>
        <taxon>Gunneridae</taxon>
        <taxon>Pentapetalae</taxon>
        <taxon>rosids</taxon>
        <taxon>malvids</taxon>
        <taxon>Malvales</taxon>
        <taxon>Malvaceae</taxon>
        <taxon>Malvoideae</taxon>
        <taxon>Gossypium</taxon>
    </lineage>
</organism>
<comment type="caution">
    <text evidence="2">The sequence shown here is derived from an EMBL/GenBank/DDBJ whole genome shotgun (WGS) entry which is preliminary data.</text>
</comment>
<evidence type="ECO:0000313" key="2">
    <source>
        <dbReference type="EMBL" id="KAH1106844.1"/>
    </source>
</evidence>
<feature type="region of interest" description="Disordered" evidence="1">
    <location>
        <begin position="128"/>
        <end position="180"/>
    </location>
</feature>
<keyword evidence="3" id="KW-1185">Reference proteome</keyword>
<feature type="compositionally biased region" description="Basic and acidic residues" evidence="1">
    <location>
        <begin position="158"/>
        <end position="170"/>
    </location>
</feature>
<dbReference type="AlphaFoldDB" id="A0A9D4AC77"/>
<proteinExistence type="predicted"/>
<evidence type="ECO:0000313" key="3">
    <source>
        <dbReference type="Proteomes" id="UP000828251"/>
    </source>
</evidence>
<gene>
    <name evidence="2" type="ORF">J1N35_010612</name>
</gene>